<dbReference type="Proteomes" id="UP001303046">
    <property type="component" value="Unassembled WGS sequence"/>
</dbReference>
<organism evidence="1 2">
    <name type="scientific">Necator americanus</name>
    <name type="common">Human hookworm</name>
    <dbReference type="NCBI Taxonomy" id="51031"/>
    <lineage>
        <taxon>Eukaryota</taxon>
        <taxon>Metazoa</taxon>
        <taxon>Ecdysozoa</taxon>
        <taxon>Nematoda</taxon>
        <taxon>Chromadorea</taxon>
        <taxon>Rhabditida</taxon>
        <taxon>Rhabditina</taxon>
        <taxon>Rhabditomorpha</taxon>
        <taxon>Strongyloidea</taxon>
        <taxon>Ancylostomatidae</taxon>
        <taxon>Bunostominae</taxon>
        <taxon>Necator</taxon>
    </lineage>
</organism>
<comment type="caution">
    <text evidence="1">The sequence shown here is derived from an EMBL/GenBank/DDBJ whole genome shotgun (WGS) entry which is preliminary data.</text>
</comment>
<dbReference type="InterPro" id="IPR036691">
    <property type="entry name" value="Endo/exonu/phosph_ase_sf"/>
</dbReference>
<gene>
    <name evidence="1" type="primary">Necator_chrX.g25757</name>
    <name evidence="1" type="ORF">RB195_025591</name>
</gene>
<evidence type="ECO:0000313" key="2">
    <source>
        <dbReference type="Proteomes" id="UP001303046"/>
    </source>
</evidence>
<accession>A0ABR1ET02</accession>
<protein>
    <submittedName>
        <fullName evidence="1">Uncharacterized protein</fullName>
    </submittedName>
</protein>
<reference evidence="1 2" key="1">
    <citation type="submission" date="2023-08" db="EMBL/GenBank/DDBJ databases">
        <title>A Necator americanus chromosomal reference genome.</title>
        <authorList>
            <person name="Ilik V."/>
            <person name="Petrzelkova K.J."/>
            <person name="Pardy F."/>
            <person name="Fuh T."/>
            <person name="Niatou-Singa F.S."/>
            <person name="Gouil Q."/>
            <person name="Baker L."/>
            <person name="Ritchie M.E."/>
            <person name="Jex A.R."/>
            <person name="Gazzola D."/>
            <person name="Li H."/>
            <person name="Toshio Fujiwara R."/>
            <person name="Zhan B."/>
            <person name="Aroian R.V."/>
            <person name="Pafco B."/>
            <person name="Schwarz E.M."/>
        </authorList>
    </citation>
    <scope>NUCLEOTIDE SEQUENCE [LARGE SCALE GENOMIC DNA]</scope>
    <source>
        <strain evidence="1 2">Aroian</strain>
        <tissue evidence="1">Whole animal</tissue>
    </source>
</reference>
<sequence length="81" mass="9132">MKSQVIALQETKCRRSDIRQMRDGKLVIRGEKVPSRVGGVGFAVHPSVVHLVDSHEILSLRLVILPLRLLCQKPICIINCY</sequence>
<keyword evidence="2" id="KW-1185">Reference proteome</keyword>
<dbReference type="EMBL" id="JAVFWL010000006">
    <property type="protein sequence ID" value="KAK6765767.1"/>
    <property type="molecule type" value="Genomic_DNA"/>
</dbReference>
<proteinExistence type="predicted"/>
<name>A0ABR1ET02_NECAM</name>
<dbReference type="SUPFAM" id="SSF56219">
    <property type="entry name" value="DNase I-like"/>
    <property type="match status" value="1"/>
</dbReference>
<evidence type="ECO:0000313" key="1">
    <source>
        <dbReference type="EMBL" id="KAK6765767.1"/>
    </source>
</evidence>
<dbReference type="Gene3D" id="3.60.10.10">
    <property type="entry name" value="Endonuclease/exonuclease/phosphatase"/>
    <property type="match status" value="1"/>
</dbReference>